<reference evidence="1 2" key="1">
    <citation type="journal article" date="2023" name="Sci. Data">
        <title>Genome assembly of the Korean intertidal mud-creeper Batillaria attramentaria.</title>
        <authorList>
            <person name="Patra A.K."/>
            <person name="Ho P.T."/>
            <person name="Jun S."/>
            <person name="Lee S.J."/>
            <person name="Kim Y."/>
            <person name="Won Y.J."/>
        </authorList>
    </citation>
    <scope>NUCLEOTIDE SEQUENCE [LARGE SCALE GENOMIC DNA]</scope>
    <source>
        <strain evidence="1">Wonlab-2016</strain>
    </source>
</reference>
<dbReference type="AlphaFoldDB" id="A0ABD0J6X9"/>
<sequence>MSHVSLTRHKNHLEVHLQTSNNSSSGVKASLSEKKNQTSFLFTETCDPVPQCLAAESGACSKCFFIDWFSKNTYRAFGRNEEKNAKSLANRCRRFGPENRLIWPLFTELCGKTEGGRNHLASSSVVGATVALGC</sequence>
<organism evidence="1 2">
    <name type="scientific">Batillaria attramentaria</name>
    <dbReference type="NCBI Taxonomy" id="370345"/>
    <lineage>
        <taxon>Eukaryota</taxon>
        <taxon>Metazoa</taxon>
        <taxon>Spiralia</taxon>
        <taxon>Lophotrochozoa</taxon>
        <taxon>Mollusca</taxon>
        <taxon>Gastropoda</taxon>
        <taxon>Caenogastropoda</taxon>
        <taxon>Sorbeoconcha</taxon>
        <taxon>Cerithioidea</taxon>
        <taxon>Batillariidae</taxon>
        <taxon>Batillaria</taxon>
    </lineage>
</organism>
<proteinExistence type="predicted"/>
<gene>
    <name evidence="1" type="ORF">BaRGS_00038176</name>
</gene>
<dbReference type="EMBL" id="JACVVK020000603">
    <property type="protein sequence ID" value="KAK7463271.1"/>
    <property type="molecule type" value="Genomic_DNA"/>
</dbReference>
<dbReference type="Proteomes" id="UP001519460">
    <property type="component" value="Unassembled WGS sequence"/>
</dbReference>
<evidence type="ECO:0000313" key="2">
    <source>
        <dbReference type="Proteomes" id="UP001519460"/>
    </source>
</evidence>
<keyword evidence="2" id="KW-1185">Reference proteome</keyword>
<name>A0ABD0J6X9_9CAEN</name>
<evidence type="ECO:0000313" key="1">
    <source>
        <dbReference type="EMBL" id="KAK7463271.1"/>
    </source>
</evidence>
<accession>A0ABD0J6X9</accession>
<protein>
    <submittedName>
        <fullName evidence="1">Uncharacterized protein</fullName>
    </submittedName>
</protein>
<comment type="caution">
    <text evidence="1">The sequence shown here is derived from an EMBL/GenBank/DDBJ whole genome shotgun (WGS) entry which is preliminary data.</text>
</comment>